<dbReference type="EMBL" id="MU003504">
    <property type="protein sequence ID" value="KAF2471772.1"/>
    <property type="molecule type" value="Genomic_DNA"/>
</dbReference>
<dbReference type="Proteomes" id="UP000799755">
    <property type="component" value="Unassembled WGS sequence"/>
</dbReference>
<proteinExistence type="predicted"/>
<accession>A0ACB6R0B1</accession>
<protein>
    <submittedName>
        <fullName evidence="1">Uncharacterized protein</fullName>
    </submittedName>
</protein>
<comment type="caution">
    <text evidence="1">The sequence shown here is derived from an EMBL/GenBank/DDBJ whole genome shotgun (WGS) entry which is preliminary data.</text>
</comment>
<gene>
    <name evidence="1" type="ORF">BDR25DRAFT_393297</name>
</gene>
<sequence length="1438" mass="160883">MTAVVLSELFPVPNFVLHLNLRRLIVWGEGDPGISMLRGRVAANRGKGTKLIKGGGKSLCGFLDLGVGLEIAGRGKDEPRNGLKEFQVCCGVRLRMVWFVAQLVRSSPFASFFSHIQRLATRYHSSTCNDVVRKRRNDEQRYESGRDVDNSEESSRDSGEHYQSQKHSIEVGSGRRQSFLVLIQAGQISASNSVRTGRLPISIDLDRLNYSLFSDKLPAIHILLSRDFGRTNSTGTRAGITTKNPYNASGPEPIVVSTTIRSTIRFCVIGGYLSCGKGGTPFETNGSYSRPYIGSYEGAISIKLRFSNTPATLGIRALEARIIDPLGRDQFAVPWRVRQNISSSISNEHTSPCNLVITRITDKGTLANSSFSISTGSSSRYVLPGIGETQQLEHSPTHICALHLEGWDIDPIGSYAEAAWLVLHRFCLTLERSHICALAHLGPSLINHNMWLSAAGNKILSYTWEQSFGSSDTMANQQTDHHYPSTSGRRVSFALSSYHVPPPYPPQQRSASSVSINSGAKSVFSIESSDSGYQSSYCPFQNDPVIDSTRQSSAHECQAPPKFVSSNNSGYRSGSNSIPIPISMRELSTREEDAAWNFIEHARRCAFCRDPYEVYWYHEQLCTTGSELAQEVAKVIFIRDEEVWSKVDYRQVSLGIQFEPLRWLLKSIEQSCWRRGVSFVSLDTVPRSSAVVQNPDIYNHIGRPLTRRRQPSSRGKSSIYTENGYEGGNDEPATKSDRKVRKMDQAHRHHVEEKYATEPVEKWPSSQQCPPAPKSPGEGKSSAAISKEVRQSRYTYLYGPRFKESRWHRNVPLRPQAREDSRPVDIDSSPIQAKRRPCVKHREPQFINEEHDDNSNDSPIERMGKRWVRIKPSFNQSQASPPPQERTEGTEKKPENSPRLSKDLDSRGYMVNRTGAEQNEDCQTEDLSDKDRMGMPSERTERLLSTALVQIKELLVCELVDYAFEATDGLGGSNPSEKRQRESSSSSSSQASDHPPQRKRARGGGRDPGDGGDDSGDDGDNNDRPPKKNGKKSPFGVPHRRLKCPFFQRQPEKFARAACRGAGFADMAKLKDHIKRVHTQPLRCLRCWKEMESEDAYTAHQQADTYCNKRPEPPDDRIRPQMLNKLDFKKAPYAHAKTTEEKWKILYRLLFPNDGEVPSPYDQHAFTPRLERVLFEVLEEELTRELAPALEPILNRIKQRIPSIIQNCKLRLLNTASESDTTYSPSSLATFTTIDSEQRGPCTQSKQTSGTISPFSGSYAANAGNGPLREKGRGTQHGHSSPSRSSTDGFQDSHHESSPESIFDSQVTPPDLVSGPSDFNALNATCPGYPQIRNDYQYYFPTCLPNEQIGNLTPSTTQEVTINQSSTSKGKQPQWNSFPILGSSNASGDTNVFHEEPKRTASRDCDTPSKFNNPQPVSDCDYVPNGFDFDLEQFFNNF</sequence>
<evidence type="ECO:0000313" key="1">
    <source>
        <dbReference type="EMBL" id="KAF2471772.1"/>
    </source>
</evidence>
<reference evidence="1" key="1">
    <citation type="journal article" date="2020" name="Stud. Mycol.">
        <title>101 Dothideomycetes genomes: a test case for predicting lifestyles and emergence of pathogens.</title>
        <authorList>
            <person name="Haridas S."/>
            <person name="Albert R."/>
            <person name="Binder M."/>
            <person name="Bloem J."/>
            <person name="Labutti K."/>
            <person name="Salamov A."/>
            <person name="Andreopoulos B."/>
            <person name="Baker S."/>
            <person name="Barry K."/>
            <person name="Bills G."/>
            <person name="Bluhm B."/>
            <person name="Cannon C."/>
            <person name="Castanera R."/>
            <person name="Culley D."/>
            <person name="Daum C."/>
            <person name="Ezra D."/>
            <person name="Gonzalez J."/>
            <person name="Henrissat B."/>
            <person name="Kuo A."/>
            <person name="Liang C."/>
            <person name="Lipzen A."/>
            <person name="Lutzoni F."/>
            <person name="Magnuson J."/>
            <person name="Mondo S."/>
            <person name="Nolan M."/>
            <person name="Ohm R."/>
            <person name="Pangilinan J."/>
            <person name="Park H.-J."/>
            <person name="Ramirez L."/>
            <person name="Alfaro M."/>
            <person name="Sun H."/>
            <person name="Tritt A."/>
            <person name="Yoshinaga Y."/>
            <person name="Zwiers L.-H."/>
            <person name="Turgeon B."/>
            <person name="Goodwin S."/>
            <person name="Spatafora J."/>
            <person name="Crous P."/>
            <person name="Grigoriev I."/>
        </authorList>
    </citation>
    <scope>NUCLEOTIDE SEQUENCE</scope>
    <source>
        <strain evidence="1">ATCC 200398</strain>
    </source>
</reference>
<keyword evidence="2" id="KW-1185">Reference proteome</keyword>
<name>A0ACB6R0B1_9PLEO</name>
<organism evidence="1 2">
    <name type="scientific">Lindgomyces ingoldianus</name>
    <dbReference type="NCBI Taxonomy" id="673940"/>
    <lineage>
        <taxon>Eukaryota</taxon>
        <taxon>Fungi</taxon>
        <taxon>Dikarya</taxon>
        <taxon>Ascomycota</taxon>
        <taxon>Pezizomycotina</taxon>
        <taxon>Dothideomycetes</taxon>
        <taxon>Pleosporomycetidae</taxon>
        <taxon>Pleosporales</taxon>
        <taxon>Lindgomycetaceae</taxon>
        <taxon>Lindgomyces</taxon>
    </lineage>
</organism>
<evidence type="ECO:0000313" key="2">
    <source>
        <dbReference type="Proteomes" id="UP000799755"/>
    </source>
</evidence>